<dbReference type="AlphaFoldDB" id="A0AAU9C190"/>
<organism evidence="6 7">
    <name type="scientific">Methylomarinovum caldicuralii</name>
    <dbReference type="NCBI Taxonomy" id="438856"/>
    <lineage>
        <taxon>Bacteria</taxon>
        <taxon>Pseudomonadati</taxon>
        <taxon>Pseudomonadota</taxon>
        <taxon>Gammaproteobacteria</taxon>
        <taxon>Methylococcales</taxon>
        <taxon>Methylothermaceae</taxon>
        <taxon>Methylomarinovum</taxon>
    </lineage>
</organism>
<dbReference type="PROSITE" id="PS50043">
    <property type="entry name" value="HTH_LUXR_2"/>
    <property type="match status" value="1"/>
</dbReference>
<dbReference type="SMART" id="SM00421">
    <property type="entry name" value="HTH_LUXR"/>
    <property type="match status" value="1"/>
</dbReference>
<dbReference type="GO" id="GO:0006355">
    <property type="term" value="P:regulation of DNA-templated transcription"/>
    <property type="evidence" value="ECO:0007669"/>
    <property type="project" value="InterPro"/>
</dbReference>
<keyword evidence="2" id="KW-0238">DNA-binding</keyword>
<dbReference type="InterPro" id="IPR001789">
    <property type="entry name" value="Sig_transdc_resp-reg_receiver"/>
</dbReference>
<dbReference type="Pfam" id="PF00196">
    <property type="entry name" value="GerE"/>
    <property type="match status" value="1"/>
</dbReference>
<feature type="domain" description="Response regulatory" evidence="5">
    <location>
        <begin position="4"/>
        <end position="120"/>
    </location>
</feature>
<dbReference type="InterPro" id="IPR000792">
    <property type="entry name" value="Tscrpt_reg_LuxR_C"/>
</dbReference>
<dbReference type="GO" id="GO:0000160">
    <property type="term" value="P:phosphorelay signal transduction system"/>
    <property type="evidence" value="ECO:0007669"/>
    <property type="project" value="InterPro"/>
</dbReference>
<dbReference type="CDD" id="cd17535">
    <property type="entry name" value="REC_NarL-like"/>
    <property type="match status" value="1"/>
</dbReference>
<feature type="modified residue" description="4-aspartylphosphate" evidence="3">
    <location>
        <position position="55"/>
    </location>
</feature>
<dbReference type="PROSITE" id="PS50110">
    <property type="entry name" value="RESPONSE_REGULATORY"/>
    <property type="match status" value="1"/>
</dbReference>
<dbReference type="SMART" id="SM00448">
    <property type="entry name" value="REC"/>
    <property type="match status" value="1"/>
</dbReference>
<dbReference type="CDD" id="cd06170">
    <property type="entry name" value="LuxR_C_like"/>
    <property type="match status" value="1"/>
</dbReference>
<dbReference type="GO" id="GO:0003677">
    <property type="term" value="F:DNA binding"/>
    <property type="evidence" value="ECO:0007669"/>
    <property type="project" value="UniProtKB-KW"/>
</dbReference>
<dbReference type="RefSeq" id="WP_317704865.1">
    <property type="nucleotide sequence ID" value="NZ_AP024714.1"/>
</dbReference>
<dbReference type="InterPro" id="IPR058245">
    <property type="entry name" value="NreC/VraR/RcsB-like_REC"/>
</dbReference>
<dbReference type="KEGG" id="mcau:MIT9_P2051"/>
<dbReference type="InterPro" id="IPR011006">
    <property type="entry name" value="CheY-like_superfamily"/>
</dbReference>
<dbReference type="Proteomes" id="UP001321825">
    <property type="component" value="Chromosome"/>
</dbReference>
<evidence type="ECO:0000256" key="1">
    <source>
        <dbReference type="ARBA" id="ARBA00022553"/>
    </source>
</evidence>
<feature type="domain" description="HTH luxR-type" evidence="4">
    <location>
        <begin position="144"/>
        <end position="209"/>
    </location>
</feature>
<sequence length="213" mass="23402">MTIRVMLADDHAVVRAGHRFLLDQSDDIHIIAEAEDSDGAYRGYFAHRPDVLVLDLSLPGAGGLTVIRRICSRDPEAKILVFTMHEEALYAKRALEAGAKGYIAKNADPDILPAAIRRIARGQIYVLDAIADQLENRNLGNGDPGSPLARLTQREFEIFCLAAQGLSVPEIAARLYISHKTAANHMTQIKRKLGVATLGELVRLAYRHNLATD</sequence>
<evidence type="ECO:0000259" key="5">
    <source>
        <dbReference type="PROSITE" id="PS50110"/>
    </source>
</evidence>
<dbReference type="Gene3D" id="3.40.50.2300">
    <property type="match status" value="1"/>
</dbReference>
<evidence type="ECO:0000313" key="7">
    <source>
        <dbReference type="Proteomes" id="UP001321825"/>
    </source>
</evidence>
<evidence type="ECO:0000256" key="2">
    <source>
        <dbReference type="ARBA" id="ARBA00023125"/>
    </source>
</evidence>
<accession>A0AAU9C190</accession>
<evidence type="ECO:0000256" key="3">
    <source>
        <dbReference type="PROSITE-ProRule" id="PRU00169"/>
    </source>
</evidence>
<dbReference type="PANTHER" id="PTHR43214:SF43">
    <property type="entry name" value="TWO-COMPONENT RESPONSE REGULATOR"/>
    <property type="match status" value="1"/>
</dbReference>
<dbReference type="Pfam" id="PF00072">
    <property type="entry name" value="Response_reg"/>
    <property type="match status" value="1"/>
</dbReference>
<dbReference type="SUPFAM" id="SSF46894">
    <property type="entry name" value="C-terminal effector domain of the bipartite response regulators"/>
    <property type="match status" value="1"/>
</dbReference>
<evidence type="ECO:0000259" key="4">
    <source>
        <dbReference type="PROSITE" id="PS50043"/>
    </source>
</evidence>
<keyword evidence="7" id="KW-1185">Reference proteome</keyword>
<dbReference type="SUPFAM" id="SSF52172">
    <property type="entry name" value="CheY-like"/>
    <property type="match status" value="1"/>
</dbReference>
<dbReference type="InterPro" id="IPR016032">
    <property type="entry name" value="Sig_transdc_resp-reg_C-effctor"/>
</dbReference>
<dbReference type="InterPro" id="IPR039420">
    <property type="entry name" value="WalR-like"/>
</dbReference>
<gene>
    <name evidence="6" type="ORF">MIT9_P2051</name>
</gene>
<keyword evidence="1 3" id="KW-0597">Phosphoprotein</keyword>
<evidence type="ECO:0000313" key="6">
    <source>
        <dbReference type="EMBL" id="BCX82465.1"/>
    </source>
</evidence>
<protein>
    <submittedName>
        <fullName evidence="6">Two-component system, NarL family, invasion response regulator UvrY</fullName>
    </submittedName>
</protein>
<reference evidence="7" key="1">
    <citation type="journal article" date="2024" name="Int. J. Syst. Evol. Microbiol.">
        <title>Methylomarinovum tepidoasis sp. nov., a moderately thermophilic methanotroph of the family Methylothermaceae isolated from a deep-sea hydrothermal field.</title>
        <authorList>
            <person name="Hirayama H."/>
            <person name="Takaki Y."/>
            <person name="Abe M."/>
            <person name="Miyazaki M."/>
            <person name="Uematsu K."/>
            <person name="Matsui Y."/>
            <person name="Takai K."/>
        </authorList>
    </citation>
    <scope>NUCLEOTIDE SEQUENCE [LARGE SCALE GENOMIC DNA]</scope>
    <source>
        <strain evidence="7">IT-9</strain>
    </source>
</reference>
<dbReference type="PANTHER" id="PTHR43214">
    <property type="entry name" value="TWO-COMPONENT RESPONSE REGULATOR"/>
    <property type="match status" value="1"/>
</dbReference>
<proteinExistence type="predicted"/>
<name>A0AAU9C190_9GAMM</name>
<dbReference type="PRINTS" id="PR00038">
    <property type="entry name" value="HTHLUXR"/>
</dbReference>
<dbReference type="EMBL" id="AP024714">
    <property type="protein sequence ID" value="BCX82465.1"/>
    <property type="molecule type" value="Genomic_DNA"/>
</dbReference>